<evidence type="ECO:0000259" key="6">
    <source>
        <dbReference type="Pfam" id="PF16350"/>
    </source>
</evidence>
<evidence type="ECO:0000313" key="8">
    <source>
        <dbReference type="Proteomes" id="UP000469385"/>
    </source>
</evidence>
<dbReference type="InterPro" id="IPR032503">
    <property type="entry name" value="FAO_M"/>
</dbReference>
<comment type="caution">
    <text evidence="7">The sequence shown here is derived from an EMBL/GenBank/DDBJ whole genome shotgun (WGS) entry which is preliminary data.</text>
</comment>
<name>A0A6N8IZG0_9BURK</name>
<dbReference type="Gene3D" id="3.50.50.60">
    <property type="entry name" value="FAD/NAD(P)-binding domain"/>
    <property type="match status" value="1"/>
</dbReference>
<evidence type="ECO:0000259" key="3">
    <source>
        <dbReference type="Pfam" id="PF01266"/>
    </source>
</evidence>
<evidence type="ECO:0000259" key="4">
    <source>
        <dbReference type="Pfam" id="PF01571"/>
    </source>
</evidence>
<evidence type="ECO:0000259" key="5">
    <source>
        <dbReference type="Pfam" id="PF08669"/>
    </source>
</evidence>
<dbReference type="InterPro" id="IPR036188">
    <property type="entry name" value="FAD/NAD-bd_sf"/>
</dbReference>
<proteinExistence type="inferred from homology"/>
<dbReference type="SUPFAM" id="SSF51905">
    <property type="entry name" value="FAD/NAD(P)-binding domain"/>
    <property type="match status" value="1"/>
</dbReference>
<evidence type="ECO:0000313" key="7">
    <source>
        <dbReference type="EMBL" id="MVQ32421.1"/>
    </source>
</evidence>
<dbReference type="SUPFAM" id="SSF103025">
    <property type="entry name" value="Folate-binding domain"/>
    <property type="match status" value="1"/>
</dbReference>
<protein>
    <submittedName>
        <fullName evidence="7">FAD-dependent oxidoreductase</fullName>
    </submittedName>
</protein>
<dbReference type="SUPFAM" id="SSF101790">
    <property type="entry name" value="Aminomethyltransferase beta-barrel domain"/>
    <property type="match status" value="1"/>
</dbReference>
<dbReference type="InterPro" id="IPR006076">
    <property type="entry name" value="FAD-dep_OxRdtase"/>
</dbReference>
<dbReference type="InterPro" id="IPR029043">
    <property type="entry name" value="GcvT/YgfZ_C"/>
</dbReference>
<dbReference type="InterPro" id="IPR013977">
    <property type="entry name" value="GcvT_C"/>
</dbReference>
<comment type="similarity">
    <text evidence="1">Belongs to the GcvT family.</text>
</comment>
<feature type="domain" description="GCVT N-terminal" evidence="4">
    <location>
        <begin position="424"/>
        <end position="700"/>
    </location>
</feature>
<dbReference type="Pfam" id="PF16350">
    <property type="entry name" value="FAO_M"/>
    <property type="match status" value="1"/>
</dbReference>
<dbReference type="Gene3D" id="3.30.9.10">
    <property type="entry name" value="D-Amino Acid Oxidase, subunit A, domain 2"/>
    <property type="match status" value="1"/>
</dbReference>
<dbReference type="GO" id="GO:0005737">
    <property type="term" value="C:cytoplasm"/>
    <property type="evidence" value="ECO:0007669"/>
    <property type="project" value="TreeGrafter"/>
</dbReference>
<dbReference type="RefSeq" id="WP_157400382.1">
    <property type="nucleotide sequence ID" value="NZ_WSEL01000009.1"/>
</dbReference>
<organism evidence="7 8">
    <name type="scientific">Ramlibacter pinisoli</name>
    <dbReference type="NCBI Taxonomy" id="2682844"/>
    <lineage>
        <taxon>Bacteria</taxon>
        <taxon>Pseudomonadati</taxon>
        <taxon>Pseudomonadota</taxon>
        <taxon>Betaproteobacteria</taxon>
        <taxon>Burkholderiales</taxon>
        <taxon>Comamonadaceae</taxon>
        <taxon>Ramlibacter</taxon>
    </lineage>
</organism>
<evidence type="ECO:0000256" key="2">
    <source>
        <dbReference type="ARBA" id="ARBA00023002"/>
    </source>
</evidence>
<dbReference type="PANTHER" id="PTHR13847:SF193">
    <property type="entry name" value="PYRUVATE DEHYDROGENASE PHOSPHATASE REGULATORY SUBUNIT, MITOCHONDRIAL"/>
    <property type="match status" value="1"/>
</dbReference>
<dbReference type="InterPro" id="IPR006222">
    <property type="entry name" value="GCVT_N"/>
</dbReference>
<gene>
    <name evidence="7" type="ORF">GON04_23400</name>
</gene>
<dbReference type="PANTHER" id="PTHR13847">
    <property type="entry name" value="SARCOSINE DEHYDROGENASE-RELATED"/>
    <property type="match status" value="1"/>
</dbReference>
<dbReference type="GO" id="GO:0016491">
    <property type="term" value="F:oxidoreductase activity"/>
    <property type="evidence" value="ECO:0007669"/>
    <property type="project" value="UniProtKB-KW"/>
</dbReference>
<dbReference type="AlphaFoldDB" id="A0A6N8IZG0"/>
<feature type="domain" description="FAD dependent oxidoreductase" evidence="3">
    <location>
        <begin position="8"/>
        <end position="364"/>
    </location>
</feature>
<dbReference type="InterPro" id="IPR027266">
    <property type="entry name" value="TrmE/GcvT-like"/>
</dbReference>
<dbReference type="EMBL" id="WSEL01000009">
    <property type="protein sequence ID" value="MVQ32421.1"/>
    <property type="molecule type" value="Genomic_DNA"/>
</dbReference>
<dbReference type="Gene3D" id="3.30.1360.120">
    <property type="entry name" value="Probable tRNA modification gtpase trme, domain 1"/>
    <property type="match status" value="1"/>
</dbReference>
<reference evidence="7 8" key="1">
    <citation type="submission" date="2019-12" db="EMBL/GenBank/DDBJ databases">
        <authorList>
            <person name="Huq M.A."/>
        </authorList>
    </citation>
    <scope>NUCLEOTIDE SEQUENCE [LARGE SCALE GENOMIC DNA]</scope>
    <source>
        <strain evidence="7 8">MAH-25</strain>
    </source>
</reference>
<dbReference type="Pfam" id="PF01266">
    <property type="entry name" value="DAO"/>
    <property type="match status" value="1"/>
</dbReference>
<feature type="domain" description="FAD dependent oxidoreductase central" evidence="6">
    <location>
        <begin position="368"/>
        <end position="422"/>
    </location>
</feature>
<dbReference type="Pfam" id="PF01571">
    <property type="entry name" value="GCV_T"/>
    <property type="match status" value="1"/>
</dbReference>
<dbReference type="Gene3D" id="3.30.70.1400">
    <property type="entry name" value="Aminomethyltransferase beta-barrel domains"/>
    <property type="match status" value="1"/>
</dbReference>
<evidence type="ECO:0000256" key="1">
    <source>
        <dbReference type="ARBA" id="ARBA00008609"/>
    </source>
</evidence>
<dbReference type="Pfam" id="PF08669">
    <property type="entry name" value="GCV_T_C"/>
    <property type="match status" value="1"/>
</dbReference>
<keyword evidence="8" id="KW-1185">Reference proteome</keyword>
<sequence>MTLPTHARIVIVGGGIAGCSTAYHLAKAGCTGVLLLEQGKLTSGTTWHAAGLVGQMRPNRSMTAMSRYGIELYATLEQETGLATGWKQCGSVNVARTPERLQVLRRQLALARSFGVECHEISPAEAGELYPVMRTDDLQGAIWLPGDGKANPADLCMSLAKGARQRGVAMHEDIEVTGVLVENGRVTGVRTAQGEVRCEALVNCAGQWARQFGALAGVNVPLYPAEHFYIVTGRIPGVHPMLPVMRDPDGYIYYKEEVGGLLMGGFEPKAKPWRVDPIPSTFQFQLLDEDWDQFEILMTNAIQRTPCLETAEVKMLLNGPESFTPDGNFILGEAPGLRGYFVCAGFNSAGIANSGGAGRLMAEWILAGEPPMDLWEVDIRRFGAFTGNRQALAERTGETLGLHYAMRWPRQELQTARPLRTSPLYDLLATRGAEFGSKNGWERANYFRPPGAQRPADTLGTPGWLPWVQAEQRATREAVALYDQTSFGKLLLQGRDALAVLQRLCANEMDVPVGRMVYTPLLNARGGIESDLTVLRQAADRFLLVTGSAQPTRDADWIERHIGAGEHAVLTDVSALTSVLSVMGPRARALLARVSPDDLSPEALKFSWTREIDLGHARVRAARMSYVGGPGFELHVPVEMARHVYLALHAAGKDLGLKDAGYYALDALRIEQGRRAWGAELGPDETPWQAGLMAGVRLDKPVDFLGRAALLAAQGQPLGKKLVALVVDGGAWPWGGETILVGGQPAGEITSAGYSPLAGGCVALGYVREAAAQLPHAGTPARIDLWGEAVAVRLFDRWPPRA</sequence>
<dbReference type="Gene3D" id="2.40.30.110">
    <property type="entry name" value="Aminomethyltransferase beta-barrel domains"/>
    <property type="match status" value="1"/>
</dbReference>
<dbReference type="SUPFAM" id="SSF54373">
    <property type="entry name" value="FAD-linked reductases, C-terminal domain"/>
    <property type="match status" value="1"/>
</dbReference>
<feature type="domain" description="Aminomethyltransferase C-terminal" evidence="5">
    <location>
        <begin position="720"/>
        <end position="795"/>
    </location>
</feature>
<accession>A0A6N8IZG0</accession>
<keyword evidence="2" id="KW-0560">Oxidoreductase</keyword>
<dbReference type="Proteomes" id="UP000469385">
    <property type="component" value="Unassembled WGS sequence"/>
</dbReference>